<reference evidence="1 2" key="1">
    <citation type="submission" date="2017-06" db="EMBL/GenBank/DDBJ databases">
        <authorList>
            <person name="Kim H.J."/>
            <person name="Triplett B.A."/>
        </authorList>
    </citation>
    <scope>NUCLEOTIDE SEQUENCE [LARGE SCALE GENOMIC DNA]</scope>
    <source>
        <strain evidence="1 2">DSM 13116</strain>
    </source>
</reference>
<gene>
    <name evidence="1" type="ORF">SAMN04488503_0238</name>
</gene>
<name>A0A238XNM0_9BACT</name>
<organism evidence="1 2">
    <name type="scientific">Humidesulfovibrio mexicanus</name>
    <dbReference type="NCBI Taxonomy" id="147047"/>
    <lineage>
        <taxon>Bacteria</taxon>
        <taxon>Pseudomonadati</taxon>
        <taxon>Thermodesulfobacteriota</taxon>
        <taxon>Desulfovibrionia</taxon>
        <taxon>Desulfovibrionales</taxon>
        <taxon>Desulfovibrionaceae</taxon>
        <taxon>Humidesulfovibrio</taxon>
    </lineage>
</organism>
<sequence length="100" mass="11157">MMINSDNTQIQLTDVADFERIAALEKRFAKLMQEAREVLQEWHFERSGQLVLATNPTVTMRALARLVLASGVEPGQPQALFAEVRGKAAKLPVFRAYAKG</sequence>
<proteinExistence type="predicted"/>
<dbReference type="EMBL" id="FZOC01000001">
    <property type="protein sequence ID" value="SNR59599.1"/>
    <property type="molecule type" value="Genomic_DNA"/>
</dbReference>
<dbReference type="AlphaFoldDB" id="A0A238XNM0"/>
<keyword evidence="2" id="KW-1185">Reference proteome</keyword>
<protein>
    <submittedName>
        <fullName evidence="1">Uncharacterized protein</fullName>
    </submittedName>
</protein>
<evidence type="ECO:0000313" key="1">
    <source>
        <dbReference type="EMBL" id="SNR59599.1"/>
    </source>
</evidence>
<accession>A0A238XNM0</accession>
<evidence type="ECO:0000313" key="2">
    <source>
        <dbReference type="Proteomes" id="UP000198324"/>
    </source>
</evidence>
<dbReference type="Proteomes" id="UP000198324">
    <property type="component" value="Unassembled WGS sequence"/>
</dbReference>
<dbReference type="RefSeq" id="WP_089270888.1">
    <property type="nucleotide sequence ID" value="NZ_FZOC01000001.1"/>
</dbReference>